<feature type="domain" description="ABC transmembrane type-1" evidence="9">
    <location>
        <begin position="335"/>
        <end position="527"/>
    </location>
</feature>
<keyword evidence="6 8" id="KW-1133">Transmembrane helix</keyword>
<dbReference type="PROSITE" id="PS50928">
    <property type="entry name" value="ABC_TM1"/>
    <property type="match status" value="2"/>
</dbReference>
<feature type="transmembrane region" description="Helical" evidence="8">
    <location>
        <begin position="402"/>
        <end position="422"/>
    </location>
</feature>
<keyword evidence="5 8" id="KW-0812">Transmembrane</keyword>
<name>V5WDA4_9SPIO</name>
<dbReference type="GO" id="GO:0055085">
    <property type="term" value="P:transmembrane transport"/>
    <property type="evidence" value="ECO:0007669"/>
    <property type="project" value="InterPro"/>
</dbReference>
<dbReference type="PANTHER" id="PTHR43357:SF4">
    <property type="entry name" value="INNER MEMBRANE ABC TRANSPORTER PERMEASE PROTEIN YDCV"/>
    <property type="match status" value="1"/>
</dbReference>
<feature type="domain" description="ABC transmembrane type-1" evidence="9">
    <location>
        <begin position="42"/>
        <end position="248"/>
    </location>
</feature>
<dbReference type="HOGENOM" id="CLU_021838_2_1_12"/>
<dbReference type="OrthoDB" id="9776648at2"/>
<proteinExistence type="inferred from homology"/>
<dbReference type="RefSeq" id="WP_024266740.1">
    <property type="nucleotide sequence ID" value="NC_023035.1"/>
</dbReference>
<dbReference type="GO" id="GO:0005886">
    <property type="term" value="C:plasma membrane"/>
    <property type="evidence" value="ECO:0007669"/>
    <property type="project" value="UniProtKB-SubCell"/>
</dbReference>
<dbReference type="Gene3D" id="1.10.3720.10">
    <property type="entry name" value="MetI-like"/>
    <property type="match status" value="2"/>
</dbReference>
<keyword evidence="11" id="KW-1185">Reference proteome</keyword>
<evidence type="ECO:0000259" key="9">
    <source>
        <dbReference type="PROSITE" id="PS50928"/>
    </source>
</evidence>
<feature type="transmembrane region" description="Helical" evidence="8">
    <location>
        <begin position="508"/>
        <end position="527"/>
    </location>
</feature>
<dbReference type="InterPro" id="IPR000515">
    <property type="entry name" value="MetI-like"/>
</dbReference>
<dbReference type="CDD" id="cd06261">
    <property type="entry name" value="TM_PBP2"/>
    <property type="match status" value="2"/>
</dbReference>
<dbReference type="SUPFAM" id="SSF161098">
    <property type="entry name" value="MetI-like"/>
    <property type="match status" value="2"/>
</dbReference>
<keyword evidence="3" id="KW-1003">Cell membrane</keyword>
<dbReference type="AlphaFoldDB" id="V5WDA4"/>
<feature type="transmembrane region" description="Helical" evidence="8">
    <location>
        <begin position="46"/>
        <end position="68"/>
    </location>
</feature>
<evidence type="ECO:0000313" key="10">
    <source>
        <dbReference type="EMBL" id="AHC13808.1"/>
    </source>
</evidence>
<comment type="similarity">
    <text evidence="8">Belongs to the binding-protein-dependent transport system permease family.</text>
</comment>
<dbReference type="PANTHER" id="PTHR43357">
    <property type="entry name" value="INNER MEMBRANE ABC TRANSPORTER PERMEASE PROTEIN YDCV"/>
    <property type="match status" value="1"/>
</dbReference>
<evidence type="ECO:0000256" key="5">
    <source>
        <dbReference type="ARBA" id="ARBA00022692"/>
    </source>
</evidence>
<evidence type="ECO:0000256" key="7">
    <source>
        <dbReference type="ARBA" id="ARBA00023136"/>
    </source>
</evidence>
<gene>
    <name evidence="10" type="ORF">L21SP2_0374</name>
</gene>
<evidence type="ECO:0000256" key="6">
    <source>
        <dbReference type="ARBA" id="ARBA00022989"/>
    </source>
</evidence>
<feature type="transmembrane region" description="Helical" evidence="8">
    <location>
        <begin position="374"/>
        <end position="396"/>
    </location>
</feature>
<dbReference type="Proteomes" id="UP000018680">
    <property type="component" value="Chromosome"/>
</dbReference>
<dbReference type="eggNOG" id="COG1178">
    <property type="taxonomic scope" value="Bacteria"/>
</dbReference>
<keyword evidence="2 8" id="KW-0813">Transport</keyword>
<dbReference type="EMBL" id="CP006939">
    <property type="protein sequence ID" value="AHC13808.1"/>
    <property type="molecule type" value="Genomic_DNA"/>
</dbReference>
<evidence type="ECO:0000313" key="11">
    <source>
        <dbReference type="Proteomes" id="UP000018680"/>
    </source>
</evidence>
<dbReference type="STRING" id="1307761.L21SP2_0374"/>
<evidence type="ECO:0000256" key="8">
    <source>
        <dbReference type="RuleBase" id="RU363032"/>
    </source>
</evidence>
<feature type="transmembrane region" description="Helical" evidence="8">
    <location>
        <begin position="80"/>
        <end position="102"/>
    </location>
</feature>
<evidence type="ECO:0000256" key="4">
    <source>
        <dbReference type="ARBA" id="ARBA00022519"/>
    </source>
</evidence>
<accession>V5WDA4</accession>
<dbReference type="InterPro" id="IPR035906">
    <property type="entry name" value="MetI-like_sf"/>
</dbReference>
<feature type="transmembrane region" description="Helical" evidence="8">
    <location>
        <begin position="279"/>
        <end position="304"/>
    </location>
</feature>
<dbReference type="Pfam" id="PF00528">
    <property type="entry name" value="BPD_transp_1"/>
    <property type="match status" value="2"/>
</dbReference>
<dbReference type="KEGG" id="slr:L21SP2_0374"/>
<feature type="transmembrane region" description="Helical" evidence="8">
    <location>
        <begin position="339"/>
        <end position="362"/>
    </location>
</feature>
<feature type="transmembrane region" description="Helical" evidence="8">
    <location>
        <begin position="227"/>
        <end position="247"/>
    </location>
</feature>
<feature type="transmembrane region" description="Helical" evidence="8">
    <location>
        <begin position="179"/>
        <end position="207"/>
    </location>
</feature>
<organism evidence="10 11">
    <name type="scientific">Salinispira pacifica</name>
    <dbReference type="NCBI Taxonomy" id="1307761"/>
    <lineage>
        <taxon>Bacteria</taxon>
        <taxon>Pseudomonadati</taxon>
        <taxon>Spirochaetota</taxon>
        <taxon>Spirochaetia</taxon>
        <taxon>Spirochaetales</taxon>
        <taxon>Spirochaetaceae</taxon>
        <taxon>Salinispira</taxon>
    </lineage>
</organism>
<comment type="subcellular location">
    <subcellularLocation>
        <location evidence="1">Cell inner membrane</location>
        <topology evidence="1">Multi-pass membrane protein</topology>
    </subcellularLocation>
    <subcellularLocation>
        <location evidence="8">Cell membrane</location>
        <topology evidence="8">Multi-pass membrane protein</topology>
    </subcellularLocation>
</comment>
<keyword evidence="4" id="KW-0997">Cell inner membrane</keyword>
<protein>
    <recommendedName>
        <fullName evidence="9">ABC transmembrane type-1 domain-containing protein</fullName>
    </recommendedName>
</protein>
<reference evidence="10 11" key="1">
    <citation type="journal article" date="2015" name="Stand. Genomic Sci.">
        <title>Complete genome sequence and description of Salinispira pacifica gen. nov., sp. nov., a novel spirochaete isolated form a hypersaline microbial mat.</title>
        <authorList>
            <person name="Ben Hania W."/>
            <person name="Joseph M."/>
            <person name="Schumann P."/>
            <person name="Bunk B."/>
            <person name="Fiebig A."/>
            <person name="Sproer C."/>
            <person name="Klenk H.P."/>
            <person name="Fardeau M.L."/>
            <person name="Spring S."/>
        </authorList>
    </citation>
    <scope>NUCLEOTIDE SEQUENCE [LARGE SCALE GENOMIC DNA]</scope>
    <source>
        <strain evidence="10 11">L21-RPul-D2</strain>
    </source>
</reference>
<sequence length="537" mass="57067">MILLGLLLAIVVVYPAANLILRGTDTTAISRTFGSPRTLTAILNTLAVAVGSTLFATLLGGCLAWLVVKTDLPGSGAVDTLTFVSFVTPPYILAVAWVQLVGRSGYLARVYAIVTTSDEWNFPYYSIGAVIVVLGLHLYPVMYLSLKNALSRIDPALESAAVMSGAGPLRVFRTVTLPVIAGSIGATGIFVFSRGMANFGVPALLMLPVRKDVLTTRVFSALSELDLPVATVVSFFLVGISTLLFVLQARLTPIARRSAVDHGRNRGVQQPLRRLRVPVAIGTFTVLAIISVLPLIAMVASSFLKRWGLPVRREFLTFGNYAYLLSPDGIAVRALRNSFVFGLGAGAIAALISGGIASLIVSSRRSPAVHTLEAVATWPMAFPNVVIAVATILAWNRPPIRLYGTGWAIVAAYAVLFTPIVLKQTVGLARTHDERLLQAAQLAGAQPLRCFFTVTLPTISPGLRAGILLSIVIAAREIPISLMLYASGQETLGVLLFGMQSQSYGLEMTSALSVLILTGIIIARTVLRRGGKAFGSA</sequence>
<keyword evidence="7 8" id="KW-0472">Membrane</keyword>
<feature type="transmembrane region" description="Helical" evidence="8">
    <location>
        <begin position="122"/>
        <end position="144"/>
    </location>
</feature>
<evidence type="ECO:0000256" key="1">
    <source>
        <dbReference type="ARBA" id="ARBA00004429"/>
    </source>
</evidence>
<evidence type="ECO:0000256" key="2">
    <source>
        <dbReference type="ARBA" id="ARBA00022448"/>
    </source>
</evidence>
<evidence type="ECO:0000256" key="3">
    <source>
        <dbReference type="ARBA" id="ARBA00022475"/>
    </source>
</evidence>